<dbReference type="GO" id="GO:0007165">
    <property type="term" value="P:signal transduction"/>
    <property type="evidence" value="ECO:0007669"/>
    <property type="project" value="UniProtKB-KW"/>
</dbReference>
<feature type="transmembrane region" description="Helical" evidence="8">
    <location>
        <begin position="41"/>
        <end position="62"/>
    </location>
</feature>
<dbReference type="GO" id="GO:0043025">
    <property type="term" value="C:neuronal cell body"/>
    <property type="evidence" value="ECO:0007669"/>
    <property type="project" value="TreeGrafter"/>
</dbReference>
<proteinExistence type="inferred from homology"/>
<dbReference type="AlphaFoldDB" id="A0AA38I3W2"/>
<keyword evidence="6 8" id="KW-0675">Receptor</keyword>
<dbReference type="Proteomes" id="UP001168821">
    <property type="component" value="Unassembled WGS sequence"/>
</dbReference>
<gene>
    <name evidence="9" type="ORF">Zmor_019574</name>
</gene>
<keyword evidence="4 8" id="KW-1133">Transmembrane helix</keyword>
<evidence type="ECO:0000313" key="10">
    <source>
        <dbReference type="Proteomes" id="UP001168821"/>
    </source>
</evidence>
<protein>
    <recommendedName>
        <fullName evidence="8">Gustatory receptor</fullName>
    </recommendedName>
</protein>
<accession>A0AA38I3W2</accession>
<comment type="function">
    <text evidence="8">Gustatory receptor which mediates acceptance or avoidance behavior, depending on its substrates.</text>
</comment>
<evidence type="ECO:0000256" key="2">
    <source>
        <dbReference type="ARBA" id="ARBA00022475"/>
    </source>
</evidence>
<evidence type="ECO:0000256" key="7">
    <source>
        <dbReference type="ARBA" id="ARBA00023224"/>
    </source>
</evidence>
<dbReference type="EMBL" id="JALNTZ010000006">
    <property type="protein sequence ID" value="KAJ3647711.1"/>
    <property type="molecule type" value="Genomic_DNA"/>
</dbReference>
<keyword evidence="10" id="KW-1185">Reference proteome</keyword>
<dbReference type="InterPro" id="IPR013604">
    <property type="entry name" value="7TM_chemorcpt"/>
</dbReference>
<evidence type="ECO:0000256" key="8">
    <source>
        <dbReference type="RuleBase" id="RU363108"/>
    </source>
</evidence>
<feature type="transmembrane region" description="Helical" evidence="8">
    <location>
        <begin position="237"/>
        <end position="260"/>
    </location>
</feature>
<evidence type="ECO:0000313" key="9">
    <source>
        <dbReference type="EMBL" id="KAJ3647711.1"/>
    </source>
</evidence>
<evidence type="ECO:0000256" key="6">
    <source>
        <dbReference type="ARBA" id="ARBA00023170"/>
    </source>
</evidence>
<feature type="transmembrane region" description="Helical" evidence="8">
    <location>
        <begin position="175"/>
        <end position="193"/>
    </location>
</feature>
<dbReference type="PANTHER" id="PTHR21143">
    <property type="entry name" value="INVERTEBRATE GUSTATORY RECEPTOR"/>
    <property type="match status" value="1"/>
</dbReference>
<sequence>MTFKLCIKDIRCLRPFVVFLGAFLITPWYDIGENSMYKPRLAQLYGCFLISLNVLWIAYCVLNDVVITSVTLNVLHAQRFIQTVTHANLLILNTFTIIKSAFLGADDWKRLFLKLKYIDVKLQNKGKKEHTIKTFYCQVIAKQTLFAILLTYQIFFWFKVAQPNLLKFCGATVIYLYYEFLVVLLITGLVESFRSRYRDLNKKLVMAYKLPKFVLGLSNVSEDYRIMSEIVHTFNKIFGYQIIIIIVRCGFETIFAFVSFDSAASALYGDLYVYGMIYIIDLLLIVVYNFLTIIISINSTVQEAQTFVDLLYELQEKFCESSKESRALAKLISHAKHFQPKFTARGLFKLDKSVIFGVIGNVATYLIITFQLNDSERKLGGFDRIGF</sequence>
<evidence type="ECO:0000256" key="1">
    <source>
        <dbReference type="ARBA" id="ARBA00004651"/>
    </source>
</evidence>
<feature type="transmembrane region" description="Helical" evidence="8">
    <location>
        <begin position="272"/>
        <end position="291"/>
    </location>
</feature>
<feature type="transmembrane region" description="Helical" evidence="8">
    <location>
        <begin position="354"/>
        <end position="372"/>
    </location>
</feature>
<comment type="similarity">
    <text evidence="8">Belongs to the insect chemoreceptor superfamily. Gustatory receptor (GR) family.</text>
</comment>
<comment type="subcellular location">
    <subcellularLocation>
        <location evidence="1 8">Cell membrane</location>
        <topology evidence="1 8">Multi-pass membrane protein</topology>
    </subcellularLocation>
</comment>
<dbReference type="GO" id="GO:0007635">
    <property type="term" value="P:chemosensory behavior"/>
    <property type="evidence" value="ECO:0007669"/>
    <property type="project" value="TreeGrafter"/>
</dbReference>
<dbReference type="GO" id="GO:0050909">
    <property type="term" value="P:sensory perception of taste"/>
    <property type="evidence" value="ECO:0007669"/>
    <property type="project" value="InterPro"/>
</dbReference>
<dbReference type="GO" id="GO:0005886">
    <property type="term" value="C:plasma membrane"/>
    <property type="evidence" value="ECO:0007669"/>
    <property type="project" value="UniProtKB-SubCell"/>
</dbReference>
<dbReference type="GO" id="GO:0030424">
    <property type="term" value="C:axon"/>
    <property type="evidence" value="ECO:0007669"/>
    <property type="project" value="TreeGrafter"/>
</dbReference>
<feature type="transmembrane region" description="Helical" evidence="8">
    <location>
        <begin position="135"/>
        <end position="155"/>
    </location>
</feature>
<name>A0AA38I3W2_9CUCU</name>
<organism evidence="9 10">
    <name type="scientific">Zophobas morio</name>
    <dbReference type="NCBI Taxonomy" id="2755281"/>
    <lineage>
        <taxon>Eukaryota</taxon>
        <taxon>Metazoa</taxon>
        <taxon>Ecdysozoa</taxon>
        <taxon>Arthropoda</taxon>
        <taxon>Hexapoda</taxon>
        <taxon>Insecta</taxon>
        <taxon>Pterygota</taxon>
        <taxon>Neoptera</taxon>
        <taxon>Endopterygota</taxon>
        <taxon>Coleoptera</taxon>
        <taxon>Polyphaga</taxon>
        <taxon>Cucujiformia</taxon>
        <taxon>Tenebrionidae</taxon>
        <taxon>Zophobas</taxon>
    </lineage>
</organism>
<comment type="caution">
    <text evidence="9">The sequence shown here is derived from an EMBL/GenBank/DDBJ whole genome shotgun (WGS) entry which is preliminary data.</text>
</comment>
<evidence type="ECO:0000256" key="5">
    <source>
        <dbReference type="ARBA" id="ARBA00023136"/>
    </source>
</evidence>
<keyword evidence="3 8" id="KW-0812">Transmembrane</keyword>
<reference evidence="9" key="1">
    <citation type="journal article" date="2023" name="G3 (Bethesda)">
        <title>Whole genome assemblies of Zophobas morio and Tenebrio molitor.</title>
        <authorList>
            <person name="Kaur S."/>
            <person name="Stinson S.A."/>
            <person name="diCenzo G.C."/>
        </authorList>
    </citation>
    <scope>NUCLEOTIDE SEQUENCE</scope>
    <source>
        <strain evidence="9">QUZm001</strain>
    </source>
</reference>
<evidence type="ECO:0000256" key="3">
    <source>
        <dbReference type="ARBA" id="ARBA00022692"/>
    </source>
</evidence>
<keyword evidence="2 8" id="KW-1003">Cell membrane</keyword>
<dbReference type="Pfam" id="PF08395">
    <property type="entry name" value="7tm_7"/>
    <property type="match status" value="1"/>
</dbReference>
<dbReference type="PANTHER" id="PTHR21143:SF104">
    <property type="entry name" value="GUSTATORY RECEPTOR 8A-RELATED"/>
    <property type="match status" value="1"/>
</dbReference>
<dbReference type="GO" id="GO:0008049">
    <property type="term" value="P:male courtship behavior"/>
    <property type="evidence" value="ECO:0007669"/>
    <property type="project" value="TreeGrafter"/>
</dbReference>
<keyword evidence="7 8" id="KW-0807">Transducer</keyword>
<evidence type="ECO:0000256" key="4">
    <source>
        <dbReference type="ARBA" id="ARBA00022989"/>
    </source>
</evidence>
<keyword evidence="5 8" id="KW-0472">Membrane</keyword>
<dbReference type="GO" id="GO:0030425">
    <property type="term" value="C:dendrite"/>
    <property type="evidence" value="ECO:0007669"/>
    <property type="project" value="TreeGrafter"/>
</dbReference>
<feature type="transmembrane region" description="Helical" evidence="8">
    <location>
        <begin position="12"/>
        <end position="29"/>
    </location>
</feature>